<dbReference type="InterPro" id="IPR020802">
    <property type="entry name" value="TesA-like"/>
</dbReference>
<comment type="caution">
    <text evidence="4">The sequence shown here is derived from an EMBL/GenBank/DDBJ whole genome shotgun (WGS) entry which is preliminary data.</text>
</comment>
<evidence type="ECO:0000256" key="1">
    <source>
        <dbReference type="ARBA" id="ARBA00007169"/>
    </source>
</evidence>
<gene>
    <name evidence="4" type="ORF">GCM10011579_012480</name>
</gene>
<dbReference type="PANTHER" id="PTHR11487">
    <property type="entry name" value="THIOESTERASE"/>
    <property type="match status" value="1"/>
</dbReference>
<dbReference type="InterPro" id="IPR012223">
    <property type="entry name" value="TEII"/>
</dbReference>
<dbReference type="InterPro" id="IPR029058">
    <property type="entry name" value="AB_hydrolase_fold"/>
</dbReference>
<dbReference type="Pfam" id="PF00975">
    <property type="entry name" value="Thioesterase"/>
    <property type="match status" value="1"/>
</dbReference>
<proteinExistence type="inferred from homology"/>
<dbReference type="GO" id="GO:0016787">
    <property type="term" value="F:hydrolase activity"/>
    <property type="evidence" value="ECO:0007669"/>
    <property type="project" value="UniProtKB-KW"/>
</dbReference>
<dbReference type="PANTHER" id="PTHR11487:SF0">
    <property type="entry name" value="S-ACYL FATTY ACID SYNTHASE THIOESTERASE, MEDIUM CHAIN"/>
    <property type="match status" value="1"/>
</dbReference>
<reference evidence="4 5" key="1">
    <citation type="journal article" date="2014" name="Int. J. Syst. Evol. Microbiol.">
        <title>Complete genome sequence of Corynebacterium casei LMG S-19264T (=DSM 44701T), isolated from a smear-ripened cheese.</title>
        <authorList>
            <consortium name="US DOE Joint Genome Institute (JGI-PGF)"/>
            <person name="Walter F."/>
            <person name="Albersmeier A."/>
            <person name="Kalinowski J."/>
            <person name="Ruckert C."/>
        </authorList>
    </citation>
    <scope>NUCLEOTIDE SEQUENCE [LARGE SCALE GENOMIC DNA]</scope>
    <source>
        <strain evidence="4 5">CGMCC 4.7111</strain>
    </source>
</reference>
<organism evidence="4 5">
    <name type="scientific">Streptomyces albiflavescens</name>
    <dbReference type="NCBI Taxonomy" id="1623582"/>
    <lineage>
        <taxon>Bacteria</taxon>
        <taxon>Bacillati</taxon>
        <taxon>Actinomycetota</taxon>
        <taxon>Actinomycetes</taxon>
        <taxon>Kitasatosporales</taxon>
        <taxon>Streptomycetaceae</taxon>
        <taxon>Streptomyces</taxon>
    </lineage>
</organism>
<keyword evidence="5" id="KW-1185">Reference proteome</keyword>
<dbReference type="RefSeq" id="WP_189184843.1">
    <property type="nucleotide sequence ID" value="NZ_BMMM01000002.1"/>
</dbReference>
<dbReference type="SUPFAM" id="SSF53474">
    <property type="entry name" value="alpha/beta-Hydrolases"/>
    <property type="match status" value="1"/>
</dbReference>
<name>A0A918CZY6_9ACTN</name>
<evidence type="ECO:0000313" key="5">
    <source>
        <dbReference type="Proteomes" id="UP000600365"/>
    </source>
</evidence>
<evidence type="ECO:0000313" key="4">
    <source>
        <dbReference type="EMBL" id="GGN53869.1"/>
    </source>
</evidence>
<evidence type="ECO:0000256" key="2">
    <source>
        <dbReference type="ARBA" id="ARBA00022801"/>
    </source>
</evidence>
<comment type="similarity">
    <text evidence="1">Belongs to the thioesterase family.</text>
</comment>
<dbReference type="EMBL" id="BMMM01000002">
    <property type="protein sequence ID" value="GGN53869.1"/>
    <property type="molecule type" value="Genomic_DNA"/>
</dbReference>
<dbReference type="Proteomes" id="UP000600365">
    <property type="component" value="Unassembled WGS sequence"/>
</dbReference>
<keyword evidence="2" id="KW-0378">Hydrolase</keyword>
<dbReference type="SMART" id="SM00824">
    <property type="entry name" value="PKS_TE"/>
    <property type="match status" value="1"/>
</dbReference>
<dbReference type="InterPro" id="IPR001031">
    <property type="entry name" value="Thioesterase"/>
</dbReference>
<dbReference type="Gene3D" id="3.40.50.1820">
    <property type="entry name" value="alpha/beta hydrolase"/>
    <property type="match status" value="1"/>
</dbReference>
<protein>
    <submittedName>
        <fullName evidence="4">Thioesterase</fullName>
    </submittedName>
</protein>
<sequence length="237" mass="25668">MEETHLICLPFAGAGASFFRPWQERAPQGLRVLPVQLPGREERFVEEPYTDAVRAAAEAYTAATRQLPDGARVAVFGHSLGAVLAYELAHRLAEDPGVRLDALVVSGSPGPWSGRADRASGLPDEEFLARVRTFAGYAHPALANPEMRDLLLPLLRADVRMHETYRPASDRPLSAPVLSLRGRDDELVSAAETAEWSGATTGRLTTADLDGGHMYLTENPGALLRLISAELHAGRAR</sequence>
<dbReference type="GO" id="GO:0008610">
    <property type="term" value="P:lipid biosynthetic process"/>
    <property type="evidence" value="ECO:0007669"/>
    <property type="project" value="TreeGrafter"/>
</dbReference>
<evidence type="ECO:0000259" key="3">
    <source>
        <dbReference type="SMART" id="SM00824"/>
    </source>
</evidence>
<accession>A0A918CZY6</accession>
<feature type="domain" description="Thioesterase TesA-like" evidence="3">
    <location>
        <begin position="7"/>
        <end position="231"/>
    </location>
</feature>
<dbReference type="AlphaFoldDB" id="A0A918CZY6"/>